<dbReference type="InterPro" id="IPR029064">
    <property type="entry name" value="Ribosomal_eL30-like_sf"/>
</dbReference>
<dbReference type="STRING" id="7739.C3ZZW8"/>
<comment type="subcellular location">
    <subcellularLocation>
        <location evidence="1">Nucleus</location>
        <location evidence="1">Nucleolus</location>
    </subcellularLocation>
</comment>
<dbReference type="InterPro" id="IPR004038">
    <property type="entry name" value="Ribosomal_eL8/eL30/eS12/Gad45"/>
</dbReference>
<dbReference type="EMBL" id="GG666770">
    <property type="protein sequence ID" value="EEN41921.1"/>
    <property type="molecule type" value="Genomic_DNA"/>
</dbReference>
<dbReference type="eggNOG" id="KOG3387">
    <property type="taxonomic scope" value="Eukaryota"/>
</dbReference>
<dbReference type="Gene3D" id="3.30.1330.30">
    <property type="match status" value="1"/>
</dbReference>
<accession>C3ZZW8</accession>
<keyword evidence="1" id="KW-0687">Ribonucleoprotein</keyword>
<reference evidence="3" key="1">
    <citation type="journal article" date="2008" name="Nature">
        <title>The amphioxus genome and the evolution of the chordate karyotype.</title>
        <authorList>
            <consortium name="US DOE Joint Genome Institute (JGI-PGF)"/>
            <person name="Putnam N.H."/>
            <person name="Butts T."/>
            <person name="Ferrier D.E.K."/>
            <person name="Furlong R.F."/>
            <person name="Hellsten U."/>
            <person name="Kawashima T."/>
            <person name="Robinson-Rechavi M."/>
            <person name="Shoguchi E."/>
            <person name="Terry A."/>
            <person name="Yu J.-K."/>
            <person name="Benito-Gutierrez E.L."/>
            <person name="Dubchak I."/>
            <person name="Garcia-Fernandez J."/>
            <person name="Gibson-Brown J.J."/>
            <person name="Grigoriev I.V."/>
            <person name="Horton A.C."/>
            <person name="de Jong P.J."/>
            <person name="Jurka J."/>
            <person name="Kapitonov V.V."/>
            <person name="Kohara Y."/>
            <person name="Kuroki Y."/>
            <person name="Lindquist E."/>
            <person name="Lucas S."/>
            <person name="Osoegawa K."/>
            <person name="Pennacchio L.A."/>
            <person name="Salamov A.A."/>
            <person name="Satou Y."/>
            <person name="Sauka-Spengler T."/>
            <person name="Schmutz J."/>
            <person name="Shin-I T."/>
            <person name="Toyoda A."/>
            <person name="Bronner-Fraser M."/>
            <person name="Fujiyama A."/>
            <person name="Holland L.Z."/>
            <person name="Holland P.W.H."/>
            <person name="Satoh N."/>
            <person name="Rokhsar D.S."/>
        </authorList>
    </citation>
    <scope>NUCLEOTIDE SEQUENCE [LARGE SCALE GENOMIC DNA]</scope>
    <source>
        <strain evidence="3">S238N-H82</strain>
        <tissue evidence="3">Testes</tissue>
    </source>
</reference>
<dbReference type="GO" id="GO:0003723">
    <property type="term" value="F:RNA binding"/>
    <property type="evidence" value="ECO:0007669"/>
    <property type="project" value="UniProtKB-UniRule"/>
</dbReference>
<organism>
    <name type="scientific">Branchiostoma floridae</name>
    <name type="common">Florida lancelet</name>
    <name type="synonym">Amphioxus</name>
    <dbReference type="NCBI Taxonomy" id="7739"/>
    <lineage>
        <taxon>Eukaryota</taxon>
        <taxon>Metazoa</taxon>
        <taxon>Chordata</taxon>
        <taxon>Cephalochordata</taxon>
        <taxon>Leptocardii</taxon>
        <taxon>Amphioxiformes</taxon>
        <taxon>Branchiostomatidae</taxon>
        <taxon>Branchiostoma</taxon>
    </lineage>
</organism>
<dbReference type="Pfam" id="PF01248">
    <property type="entry name" value="Ribosomal_L7Ae"/>
    <property type="match status" value="1"/>
</dbReference>
<dbReference type="GO" id="GO:0031429">
    <property type="term" value="C:box H/ACA snoRNP complex"/>
    <property type="evidence" value="ECO:0007669"/>
    <property type="project" value="UniProtKB-UniRule"/>
</dbReference>
<protein>
    <recommendedName>
        <fullName evidence="1">H/ACA ribonucleoprotein complex subunit 2</fullName>
    </recommendedName>
    <alternativeName>
        <fullName evidence="1">Nucleolar protein family A member 2</fullName>
    </alternativeName>
</protein>
<dbReference type="SUPFAM" id="SSF55315">
    <property type="entry name" value="L30e-like"/>
    <property type="match status" value="1"/>
</dbReference>
<evidence type="ECO:0000313" key="3">
    <source>
        <dbReference type="EMBL" id="EEN41921.1"/>
    </source>
</evidence>
<sequence>PSTDPRAHPLASPELTAMILYSIRRIRKDRHLLMKGPKGIRGKLCQGEIQFLVLAANTKPLSRILHLCRLCEKLCIPYVFVRSRQALRWACG</sequence>
<evidence type="ECO:0000256" key="1">
    <source>
        <dbReference type="RuleBase" id="RU366039"/>
    </source>
</evidence>
<feature type="non-terminal residue" evidence="3">
    <location>
        <position position="1"/>
    </location>
</feature>
<dbReference type="PRINTS" id="PR00883">
    <property type="entry name" value="NUCLEARHMG"/>
</dbReference>
<proteinExistence type="inferred from homology"/>
<dbReference type="AlphaFoldDB" id="C3ZZW8"/>
<comment type="function">
    <text evidence="1">Common component of the spliceosome and rRNA processing machinery.</text>
</comment>
<gene>
    <name evidence="3" type="ORF">BRAFLDRAFT_172247</name>
</gene>
<feature type="domain" description="Ribosomal protein eL8/eL30/eS12/Gadd45" evidence="2">
    <location>
        <begin position="26"/>
        <end position="92"/>
    </location>
</feature>
<evidence type="ECO:0000259" key="2">
    <source>
        <dbReference type="Pfam" id="PF01248"/>
    </source>
</evidence>
<comment type="function">
    <text evidence="1">Required for ribosome biogenesis. Part of a complex which catalyzes pseudouridylation of rRNA. This involves the isomerization of uridine such that the ribose is subsequently attached to C5, instead of the normal N1. Pseudouridine ('psi') residues may serve to stabilize the conformation of rRNAs.</text>
</comment>
<keyword evidence="1" id="KW-0694">RNA-binding</keyword>
<dbReference type="GO" id="GO:0000398">
    <property type="term" value="P:mRNA splicing, via spliceosome"/>
    <property type="evidence" value="ECO:0007669"/>
    <property type="project" value="UniProtKB-UniRule"/>
</dbReference>
<name>C3ZZW8_BRAFL</name>
<feature type="non-terminal residue" evidence="3">
    <location>
        <position position="92"/>
    </location>
</feature>
<keyword evidence="1" id="KW-0539">Nucleus</keyword>
<dbReference type="InterPro" id="IPR002415">
    <property type="entry name" value="H/ACA_rnp_Nhp2-like"/>
</dbReference>
<dbReference type="InParanoid" id="C3ZZW8"/>
<dbReference type="GO" id="GO:0031120">
    <property type="term" value="P:snRNA pseudouridine synthesis"/>
    <property type="evidence" value="ECO:0007669"/>
    <property type="project" value="UniProtKB-UniRule"/>
</dbReference>
<comment type="similarity">
    <text evidence="1">Belongs to the eukaryotic ribosomal protein eL8 family.</text>
</comment>